<evidence type="ECO:0000313" key="2">
    <source>
        <dbReference type="EMBL" id="CAA9449992.1"/>
    </source>
</evidence>
<dbReference type="AlphaFoldDB" id="A0A6J4QTA6"/>
<dbReference type="EMBL" id="CADCVD010000105">
    <property type="protein sequence ID" value="CAA9449992.1"/>
    <property type="molecule type" value="Genomic_DNA"/>
</dbReference>
<feature type="transmembrane region" description="Helical" evidence="1">
    <location>
        <begin position="39"/>
        <end position="60"/>
    </location>
</feature>
<protein>
    <submittedName>
        <fullName evidence="2">Uncharacterized protein</fullName>
    </submittedName>
</protein>
<organism evidence="2">
    <name type="scientific">uncultured Rubrobacteraceae bacterium</name>
    <dbReference type="NCBI Taxonomy" id="349277"/>
    <lineage>
        <taxon>Bacteria</taxon>
        <taxon>Bacillati</taxon>
        <taxon>Actinomycetota</taxon>
        <taxon>Rubrobacteria</taxon>
        <taxon>Rubrobacterales</taxon>
        <taxon>Rubrobacteraceae</taxon>
        <taxon>environmental samples</taxon>
    </lineage>
</organism>
<reference evidence="2" key="1">
    <citation type="submission" date="2020-02" db="EMBL/GenBank/DDBJ databases">
        <authorList>
            <person name="Meier V. D."/>
        </authorList>
    </citation>
    <scope>NUCLEOTIDE SEQUENCE</scope>
    <source>
        <strain evidence="2">AVDCRST_MAG37</strain>
    </source>
</reference>
<sequence>MREVARWLWARPDRLALTSTVLVTANVVAMSLAPRALALTLQTASITGFLLVLLLVFGIGRGPS</sequence>
<keyword evidence="1" id="KW-0472">Membrane</keyword>
<gene>
    <name evidence="2" type="ORF">AVDCRST_MAG37-2224</name>
</gene>
<keyword evidence="1" id="KW-0812">Transmembrane</keyword>
<evidence type="ECO:0000256" key="1">
    <source>
        <dbReference type="SAM" id="Phobius"/>
    </source>
</evidence>
<accession>A0A6J4QTA6</accession>
<name>A0A6J4QTA6_9ACTN</name>
<proteinExistence type="predicted"/>
<keyword evidence="1" id="KW-1133">Transmembrane helix</keyword>